<evidence type="ECO:0000256" key="7">
    <source>
        <dbReference type="ARBA" id="ARBA00047899"/>
    </source>
</evidence>
<evidence type="ECO:0000256" key="1">
    <source>
        <dbReference type="ARBA" id="ARBA00012513"/>
    </source>
</evidence>
<dbReference type="OrthoDB" id="5979581at2759"/>
<evidence type="ECO:0000256" key="4">
    <source>
        <dbReference type="ARBA" id="ARBA00022741"/>
    </source>
</evidence>
<dbReference type="GO" id="GO:0005524">
    <property type="term" value="F:ATP binding"/>
    <property type="evidence" value="ECO:0007669"/>
    <property type="project" value="UniProtKB-UniRule"/>
</dbReference>
<dbReference type="EC" id="2.7.11.1" evidence="1"/>
<dbReference type="SUPFAM" id="SSF56112">
    <property type="entry name" value="Protein kinase-like (PK-like)"/>
    <property type="match status" value="1"/>
</dbReference>
<evidence type="ECO:0000256" key="9">
    <source>
        <dbReference type="PROSITE-ProRule" id="PRU10141"/>
    </source>
</evidence>
<feature type="binding site" evidence="9">
    <location>
        <position position="66"/>
    </location>
    <ligand>
        <name>ATP</name>
        <dbReference type="ChEBI" id="CHEBI:30616"/>
    </ligand>
</feature>
<dbReference type="InterPro" id="IPR051334">
    <property type="entry name" value="SRPK"/>
</dbReference>
<dbReference type="InterPro" id="IPR011009">
    <property type="entry name" value="Kinase-like_dom_sf"/>
</dbReference>
<keyword evidence="12" id="KW-1185">Reference proteome</keyword>
<evidence type="ECO:0000259" key="10">
    <source>
        <dbReference type="PROSITE" id="PS50011"/>
    </source>
</evidence>
<reference evidence="11" key="1">
    <citation type="submission" date="2022-11" db="EMBL/GenBank/DDBJ databases">
        <authorList>
            <person name="Petersen C."/>
        </authorList>
    </citation>
    <scope>NUCLEOTIDE SEQUENCE</scope>
    <source>
        <strain evidence="11">IBT 19713</strain>
    </source>
</reference>
<comment type="catalytic activity">
    <reaction evidence="8">
        <text>L-seryl-[protein] + ATP = O-phospho-L-seryl-[protein] + ADP + H(+)</text>
        <dbReference type="Rhea" id="RHEA:17989"/>
        <dbReference type="Rhea" id="RHEA-COMP:9863"/>
        <dbReference type="Rhea" id="RHEA-COMP:11604"/>
        <dbReference type="ChEBI" id="CHEBI:15378"/>
        <dbReference type="ChEBI" id="CHEBI:29999"/>
        <dbReference type="ChEBI" id="CHEBI:30616"/>
        <dbReference type="ChEBI" id="CHEBI:83421"/>
        <dbReference type="ChEBI" id="CHEBI:456216"/>
        <dbReference type="EC" id="2.7.11.1"/>
    </reaction>
</comment>
<feature type="domain" description="Protein kinase" evidence="10">
    <location>
        <begin position="37"/>
        <end position="363"/>
    </location>
</feature>
<evidence type="ECO:0000256" key="2">
    <source>
        <dbReference type="ARBA" id="ARBA00022527"/>
    </source>
</evidence>
<sequence length="365" mass="41432">MDQPTYIFPIDAEPLHRYRQGGYHPVTLGKCLKAGRYKVLHKLGWGGYSTVWAARDQRTGTYVAVKVCVAGREHDRETRELQIMKELASHFHSPTHVVQLLDDFNLMGPNGFHNCLVYELLGPNIPDVVDAHFSGGRLPGKLAKIIAKQSLSGLNDLHQRNIGHGDLHTRNLAFTMPCLDKVSEDGFFEILGKPEIGHVQRADGKDLELGVPEYIVKPISYQTRSWDSIRAPEVIFHNQIDYHVDLWSMGCMLFELFTGQPPFDTFLITPRILVGQMQEMASDDLPKRWQKIWNTMNKGDDVTVESSGPNLQEWLQEVYFDGHRAPDLTREGITRLGEIIGSLLCFEPSARASARQILDDPWFKE</sequence>
<dbReference type="GeneID" id="83201596"/>
<organism evidence="11 12">
    <name type="scientific">Penicillium chermesinum</name>
    <dbReference type="NCBI Taxonomy" id="63820"/>
    <lineage>
        <taxon>Eukaryota</taxon>
        <taxon>Fungi</taxon>
        <taxon>Dikarya</taxon>
        <taxon>Ascomycota</taxon>
        <taxon>Pezizomycotina</taxon>
        <taxon>Eurotiomycetes</taxon>
        <taxon>Eurotiomycetidae</taxon>
        <taxon>Eurotiales</taxon>
        <taxon>Aspergillaceae</taxon>
        <taxon>Penicillium</taxon>
    </lineage>
</organism>
<evidence type="ECO:0000313" key="11">
    <source>
        <dbReference type="EMBL" id="KAJ5232040.1"/>
    </source>
</evidence>
<keyword evidence="6 9" id="KW-0067">ATP-binding</keyword>
<evidence type="ECO:0000313" key="12">
    <source>
        <dbReference type="Proteomes" id="UP001150941"/>
    </source>
</evidence>
<dbReference type="AlphaFoldDB" id="A0A9W9NYM2"/>
<dbReference type="GO" id="GO:0050684">
    <property type="term" value="P:regulation of mRNA processing"/>
    <property type="evidence" value="ECO:0007669"/>
    <property type="project" value="TreeGrafter"/>
</dbReference>
<dbReference type="PROSITE" id="PS00107">
    <property type="entry name" value="PROTEIN_KINASE_ATP"/>
    <property type="match status" value="1"/>
</dbReference>
<dbReference type="EMBL" id="JAPQKS010000004">
    <property type="protein sequence ID" value="KAJ5232040.1"/>
    <property type="molecule type" value="Genomic_DNA"/>
</dbReference>
<dbReference type="InterPro" id="IPR017441">
    <property type="entry name" value="Protein_kinase_ATP_BS"/>
</dbReference>
<comment type="catalytic activity">
    <reaction evidence="7">
        <text>L-threonyl-[protein] + ATP = O-phospho-L-threonyl-[protein] + ADP + H(+)</text>
        <dbReference type="Rhea" id="RHEA:46608"/>
        <dbReference type="Rhea" id="RHEA-COMP:11060"/>
        <dbReference type="Rhea" id="RHEA-COMP:11605"/>
        <dbReference type="ChEBI" id="CHEBI:15378"/>
        <dbReference type="ChEBI" id="CHEBI:30013"/>
        <dbReference type="ChEBI" id="CHEBI:30616"/>
        <dbReference type="ChEBI" id="CHEBI:61977"/>
        <dbReference type="ChEBI" id="CHEBI:456216"/>
        <dbReference type="EC" id="2.7.11.1"/>
    </reaction>
</comment>
<dbReference type="Pfam" id="PF00069">
    <property type="entry name" value="Pkinase"/>
    <property type="match status" value="1"/>
</dbReference>
<dbReference type="Proteomes" id="UP001150941">
    <property type="component" value="Unassembled WGS sequence"/>
</dbReference>
<dbReference type="PANTHER" id="PTHR47634:SF9">
    <property type="entry name" value="PROTEIN KINASE DOMAIN-CONTAINING PROTEIN-RELATED"/>
    <property type="match status" value="1"/>
</dbReference>
<dbReference type="RefSeq" id="XP_058330033.1">
    <property type="nucleotide sequence ID" value="XM_058474293.1"/>
</dbReference>
<keyword evidence="5" id="KW-0418">Kinase</keyword>
<name>A0A9W9NYM2_9EURO</name>
<keyword evidence="2" id="KW-0723">Serine/threonine-protein kinase</keyword>
<reference evidence="11" key="2">
    <citation type="journal article" date="2023" name="IMA Fungus">
        <title>Comparative genomic study of the Penicillium genus elucidates a diverse pangenome and 15 lateral gene transfer events.</title>
        <authorList>
            <person name="Petersen C."/>
            <person name="Sorensen T."/>
            <person name="Nielsen M.R."/>
            <person name="Sondergaard T.E."/>
            <person name="Sorensen J.L."/>
            <person name="Fitzpatrick D.A."/>
            <person name="Frisvad J.C."/>
            <person name="Nielsen K.L."/>
        </authorList>
    </citation>
    <scope>NUCLEOTIDE SEQUENCE</scope>
    <source>
        <strain evidence="11">IBT 19713</strain>
    </source>
</reference>
<protein>
    <recommendedName>
        <fullName evidence="1">non-specific serine/threonine protein kinase</fullName>
        <ecNumber evidence="1">2.7.11.1</ecNumber>
    </recommendedName>
</protein>
<evidence type="ECO:0000256" key="6">
    <source>
        <dbReference type="ARBA" id="ARBA00022840"/>
    </source>
</evidence>
<dbReference type="GO" id="GO:0000245">
    <property type="term" value="P:spliceosomal complex assembly"/>
    <property type="evidence" value="ECO:0007669"/>
    <property type="project" value="TreeGrafter"/>
</dbReference>
<proteinExistence type="predicted"/>
<dbReference type="Gene3D" id="3.30.200.20">
    <property type="entry name" value="Phosphorylase Kinase, domain 1"/>
    <property type="match status" value="1"/>
</dbReference>
<dbReference type="PANTHER" id="PTHR47634">
    <property type="entry name" value="PROTEIN KINASE DOMAIN-CONTAINING PROTEIN-RELATED"/>
    <property type="match status" value="1"/>
</dbReference>
<dbReference type="PROSITE" id="PS50011">
    <property type="entry name" value="PROTEIN_KINASE_DOM"/>
    <property type="match status" value="1"/>
</dbReference>
<keyword evidence="4 9" id="KW-0547">Nucleotide-binding</keyword>
<dbReference type="InterPro" id="IPR000719">
    <property type="entry name" value="Prot_kinase_dom"/>
</dbReference>
<keyword evidence="3" id="KW-0808">Transferase</keyword>
<evidence type="ECO:0000256" key="8">
    <source>
        <dbReference type="ARBA" id="ARBA00048679"/>
    </source>
</evidence>
<dbReference type="GO" id="GO:0004674">
    <property type="term" value="F:protein serine/threonine kinase activity"/>
    <property type="evidence" value="ECO:0007669"/>
    <property type="project" value="UniProtKB-KW"/>
</dbReference>
<evidence type="ECO:0000256" key="3">
    <source>
        <dbReference type="ARBA" id="ARBA00022679"/>
    </source>
</evidence>
<dbReference type="Gene3D" id="1.10.510.10">
    <property type="entry name" value="Transferase(Phosphotransferase) domain 1"/>
    <property type="match status" value="1"/>
</dbReference>
<accession>A0A9W9NYM2</accession>
<evidence type="ECO:0000256" key="5">
    <source>
        <dbReference type="ARBA" id="ARBA00022777"/>
    </source>
</evidence>
<comment type="caution">
    <text evidence="11">The sequence shown here is derived from an EMBL/GenBank/DDBJ whole genome shotgun (WGS) entry which is preliminary data.</text>
</comment>
<gene>
    <name evidence="11" type="ORF">N7468_004996</name>
</gene>